<dbReference type="InterPro" id="IPR007318">
    <property type="entry name" value="Phopholipid_MeTrfase"/>
</dbReference>
<keyword evidence="6 13" id="KW-0812">Transmembrane</keyword>
<feature type="transmembrane region" description="Helical" evidence="14">
    <location>
        <begin position="194"/>
        <end position="214"/>
    </location>
</feature>
<feature type="topological domain" description="Lumenal" evidence="13">
    <location>
        <begin position="149"/>
        <end position="191"/>
    </location>
</feature>
<dbReference type="eggNOG" id="KOG4142">
    <property type="taxonomic scope" value="Eukaryota"/>
</dbReference>
<sequence length="237" mass="26047">MIHVQVHLYTPIPNLITWRIRVMIWGSCTVFFSPVPQQRTMSALAAVLVAPLAAIVLHVANYNATAQIEHKTRCFTKILGANAVYYYAVYLVLSAAVRDAVIHSAIEASLPELQWIVLPVEIATIVGYGLFVVGILLNLWTLHALGIKGMYNGDSFGFLMDAPVTSGPYTIFSDPQYVGTTLAMFGAALRQQSIVGYALTLAMGIVFWISVKFIEGPHLQRLYSKKPSSSSKSAKRQ</sequence>
<keyword evidence="4 13" id="KW-0808">Transferase</keyword>
<dbReference type="EC" id="2.1.1.17" evidence="13"/>
<evidence type="ECO:0000256" key="4">
    <source>
        <dbReference type="ARBA" id="ARBA00022679"/>
    </source>
</evidence>
<keyword evidence="2 13" id="KW-0444">Lipid biosynthesis</keyword>
<feature type="topological domain" description="Lumenal" evidence="13">
    <location>
        <begin position="1"/>
        <end position="37"/>
    </location>
</feature>
<comment type="subcellular location">
    <subcellularLocation>
        <location evidence="1">Endomembrane system</location>
        <topology evidence="1">Multi-pass membrane protein</topology>
    </subcellularLocation>
    <subcellularLocation>
        <location evidence="13">Endoplasmic reticulum membrane</location>
        <topology evidence="13">Multi-pass membrane protein</topology>
    </subcellularLocation>
    <subcellularLocation>
        <location evidence="13">Mitochondrion membrane</location>
        <topology evidence="13">Multi-pass membrane protein</topology>
    </subcellularLocation>
</comment>
<evidence type="ECO:0000313" key="16">
    <source>
        <dbReference type="Proteomes" id="UP000008743"/>
    </source>
</evidence>
<evidence type="ECO:0000256" key="10">
    <source>
        <dbReference type="ARBA" id="ARBA00023136"/>
    </source>
</evidence>
<keyword evidence="9 13" id="KW-0443">Lipid metabolism</keyword>
<dbReference type="STRING" id="595528.A0A0D2UEC3"/>
<keyword evidence="7 13" id="KW-0256">Endoplasmic reticulum</keyword>
<dbReference type="InterPro" id="IPR024960">
    <property type="entry name" value="PEMT/MFAP"/>
</dbReference>
<feature type="binding site" evidence="13">
    <location>
        <begin position="132"/>
        <end position="134"/>
    </location>
    <ligand>
        <name>S-adenosyl-L-methionine</name>
        <dbReference type="ChEBI" id="CHEBI:59789"/>
    </ligand>
</feature>
<evidence type="ECO:0000256" key="7">
    <source>
        <dbReference type="ARBA" id="ARBA00022824"/>
    </source>
</evidence>
<keyword evidence="8 13" id="KW-1133">Transmembrane helix</keyword>
<evidence type="ECO:0000256" key="8">
    <source>
        <dbReference type="ARBA" id="ARBA00022989"/>
    </source>
</evidence>
<evidence type="ECO:0000256" key="2">
    <source>
        <dbReference type="ARBA" id="ARBA00022516"/>
    </source>
</evidence>
<dbReference type="PROSITE" id="PS51599">
    <property type="entry name" value="SAM_PEMT_PEM2"/>
    <property type="match status" value="1"/>
</dbReference>
<comment type="similarity">
    <text evidence="13">Belongs to the class VI-like SAM-binding methyltransferase superfamily. PEMT/PEM2 methyltransferase family.</text>
</comment>
<keyword evidence="3 13" id="KW-0489">Methyltransferase</keyword>
<dbReference type="GO" id="GO:0006656">
    <property type="term" value="P:phosphatidylcholine biosynthetic process"/>
    <property type="evidence" value="ECO:0007669"/>
    <property type="project" value="UniProtKB-UniRule"/>
</dbReference>
<evidence type="ECO:0000256" key="5">
    <source>
        <dbReference type="ARBA" id="ARBA00022691"/>
    </source>
</evidence>
<dbReference type="Pfam" id="PF04191">
    <property type="entry name" value="PEMT"/>
    <property type="match status" value="1"/>
</dbReference>
<evidence type="ECO:0000256" key="14">
    <source>
        <dbReference type="SAM" id="Phobius"/>
    </source>
</evidence>
<dbReference type="PROSITE" id="PS50244">
    <property type="entry name" value="S5A_REDUCTASE"/>
    <property type="match status" value="1"/>
</dbReference>
<dbReference type="GO" id="GO:0031966">
    <property type="term" value="C:mitochondrial membrane"/>
    <property type="evidence" value="ECO:0007669"/>
    <property type="project" value="UniProtKB-SubCell"/>
</dbReference>
<evidence type="ECO:0000256" key="11">
    <source>
        <dbReference type="ARBA" id="ARBA00023209"/>
    </source>
</evidence>
<evidence type="ECO:0000256" key="3">
    <source>
        <dbReference type="ARBA" id="ARBA00022603"/>
    </source>
</evidence>
<dbReference type="FunFam" id="1.20.120.1630:FF:000024">
    <property type="entry name" value="Phosphatidylethanolamine N-methyltransferase"/>
    <property type="match status" value="1"/>
</dbReference>
<keyword evidence="5 13" id="KW-0949">S-adenosyl-L-methionine</keyword>
<feature type="intramembrane region" description="Helical" evidence="13">
    <location>
        <begin position="38"/>
        <end position="58"/>
    </location>
</feature>
<feature type="topological domain" description="Lumenal" evidence="13">
    <location>
        <begin position="67"/>
        <end position="78"/>
    </location>
</feature>
<comment type="function">
    <text evidence="13">Catalyzes the three sequential steps of the methylation pathway for the biosynthesis of phosphatidylcholine, a critical and essential component for membrane structure. Uses S-adenosylmethionine (S-adenosyl-L-methionine, SAM or AdoMet) as the methyl group donor for the methylation of phosphatidylethanolamine (1,2-diacyl-sn-glycero-3-phosphoethanolamine, PE) to phosphatidylmonomethylethanolamine (1,2-diacyl-sn-glycero-3-phospho-N-methylethanolamine, PMME), PMME to phosphatidyldimethylethanolamine (1,2-diacyl-sn-glycero-3-phospho-N,N-dimethylethanolamine, PDME), and PDME to phosphatidylcholine (1,2-diacyl-sn-glycero-3-phosphocholine, PC), producing S-adenosyl-L-homocysteine in each step.</text>
</comment>
<protein>
    <recommendedName>
        <fullName evidence="13">Phosphatidylethanolamine N-methyltransferase</fullName>
        <shortName evidence="13">PEAMT</shortName>
        <shortName evidence="13">PEMT</shortName>
        <ecNumber evidence="13">2.1.1.17</ecNumber>
        <ecNumber evidence="13">2.1.1.71</ecNumber>
    </recommendedName>
    <alternativeName>
        <fullName evidence="13">Phospholipid methyltransferase</fullName>
        <shortName evidence="13">PLMT</shortName>
    </alternativeName>
</protein>
<comment type="pathway">
    <text evidence="13">Phospholipid metabolism; phosphatidylcholine biosynthesis.</text>
</comment>
<keyword evidence="13" id="KW-0496">Mitochondrion</keyword>
<evidence type="ECO:0000256" key="1">
    <source>
        <dbReference type="ARBA" id="ARBA00004127"/>
    </source>
</evidence>
<organism evidence="15 16">
    <name type="scientific">Capsaspora owczarzaki (strain ATCC 30864)</name>
    <dbReference type="NCBI Taxonomy" id="595528"/>
    <lineage>
        <taxon>Eukaryota</taxon>
        <taxon>Filasterea</taxon>
        <taxon>Capsaspora</taxon>
    </lineage>
</organism>
<keyword evidence="11 13" id="KW-0594">Phospholipid biosynthesis</keyword>
<feature type="binding site" evidence="13">
    <location>
        <begin position="215"/>
        <end position="216"/>
    </location>
    <ligand>
        <name>S-adenosyl-L-methionine</name>
        <dbReference type="ChEBI" id="CHEBI:59789"/>
    </ligand>
</feature>
<dbReference type="EC" id="2.1.1.71" evidence="13"/>
<dbReference type="GO" id="GO:0032259">
    <property type="term" value="P:methylation"/>
    <property type="evidence" value="ECO:0007669"/>
    <property type="project" value="UniProtKB-KW"/>
</dbReference>
<dbReference type="HAMAP" id="MF_03216">
    <property type="entry name" value="PLMT"/>
    <property type="match status" value="1"/>
</dbReference>
<feature type="transmembrane region" description="Helical" evidence="14">
    <location>
        <begin position="113"/>
        <end position="140"/>
    </location>
</feature>
<comment type="catalytic activity">
    <reaction evidence="13">
        <text>a 1,2-diacyl-sn-glycero-3-phosphoethanolamine + S-adenosyl-L-methionine = a 1,2-diacyl-sn-glycero-3-phospho-N-methylethanolamine + S-adenosyl-L-homocysteine + H(+)</text>
        <dbReference type="Rhea" id="RHEA:11164"/>
        <dbReference type="ChEBI" id="CHEBI:15378"/>
        <dbReference type="ChEBI" id="CHEBI:57856"/>
        <dbReference type="ChEBI" id="CHEBI:59789"/>
        <dbReference type="ChEBI" id="CHEBI:64573"/>
        <dbReference type="ChEBI" id="CHEBI:64612"/>
        <dbReference type="EC" id="2.1.1.17"/>
    </reaction>
</comment>
<feature type="topological domain" description="Cytoplasmic" evidence="13">
    <location>
        <begin position="214"/>
        <end position="237"/>
    </location>
</feature>
<comment type="caution">
    <text evidence="13">Lacks conserved residue(s) required for the propagation of feature annotation.</text>
</comment>
<feature type="transmembrane region" description="Helical" evidence="14">
    <location>
        <begin position="41"/>
        <end position="62"/>
    </location>
</feature>
<reference evidence="16" key="1">
    <citation type="submission" date="2011-02" db="EMBL/GenBank/DDBJ databases">
        <title>The Genome Sequence of Capsaspora owczarzaki ATCC 30864.</title>
        <authorList>
            <person name="Russ C."/>
            <person name="Cuomo C."/>
            <person name="Burger G."/>
            <person name="Gray M.W."/>
            <person name="Holland P.W.H."/>
            <person name="King N."/>
            <person name="Lang F.B.F."/>
            <person name="Roger A.J."/>
            <person name="Ruiz-Trillo I."/>
            <person name="Young S.K."/>
            <person name="Zeng Q."/>
            <person name="Gargeya S."/>
            <person name="Alvarado L."/>
            <person name="Berlin A."/>
            <person name="Chapman S.B."/>
            <person name="Chen Z."/>
            <person name="Freedman E."/>
            <person name="Gellesch M."/>
            <person name="Goldberg J."/>
            <person name="Griggs A."/>
            <person name="Gujja S."/>
            <person name="Heilman E."/>
            <person name="Heiman D."/>
            <person name="Howarth C."/>
            <person name="Mehta T."/>
            <person name="Neiman D."/>
            <person name="Pearson M."/>
            <person name="Roberts A."/>
            <person name="Saif S."/>
            <person name="Shea T."/>
            <person name="Shenoy N."/>
            <person name="Sisk P."/>
            <person name="Stolte C."/>
            <person name="Sykes S."/>
            <person name="White J."/>
            <person name="Yandava C."/>
            <person name="Haas B."/>
            <person name="Nusbaum C."/>
            <person name="Birren B."/>
        </authorList>
    </citation>
    <scope>NUCLEOTIDE SEQUENCE</scope>
    <source>
        <strain evidence="16">ATCC 30864</strain>
    </source>
</reference>
<dbReference type="AlphaFoldDB" id="A0A0D2UEC3"/>
<dbReference type="PANTHER" id="PTHR15458">
    <property type="entry name" value="PHOSPHATIDYLETHANOLAMINE N-METHYLTRANSFERASE"/>
    <property type="match status" value="1"/>
</dbReference>
<keyword evidence="10 13" id="KW-0472">Membrane</keyword>
<dbReference type="Proteomes" id="UP000008743">
    <property type="component" value="Unassembled WGS sequence"/>
</dbReference>
<evidence type="ECO:0000256" key="13">
    <source>
        <dbReference type="HAMAP-Rule" id="MF_03216"/>
    </source>
</evidence>
<evidence type="ECO:0000256" key="12">
    <source>
        <dbReference type="ARBA" id="ARBA00023264"/>
    </source>
</evidence>
<dbReference type="GO" id="GO:0004608">
    <property type="term" value="F:phosphatidylethanolamine N-methyltransferase activity"/>
    <property type="evidence" value="ECO:0007669"/>
    <property type="project" value="UniProtKB-UniRule"/>
</dbReference>
<gene>
    <name evidence="15" type="ORF">CAOG_004263</name>
</gene>
<evidence type="ECO:0000256" key="9">
    <source>
        <dbReference type="ARBA" id="ARBA00023098"/>
    </source>
</evidence>
<dbReference type="InParanoid" id="A0A0D2UEC3"/>
<dbReference type="UniPathway" id="UPA00753"/>
<comment type="catalytic activity">
    <reaction evidence="13">
        <text>a 1,2-diacyl-sn-glycero-3-phospho-N,N-dimethylethanolamine + S-adenosyl-L-methionine = a 1,2-diacyl-sn-glycero-3-phosphocholine + S-adenosyl-L-homocysteine + H(+)</text>
        <dbReference type="Rhea" id="RHEA:32739"/>
        <dbReference type="ChEBI" id="CHEBI:15378"/>
        <dbReference type="ChEBI" id="CHEBI:57643"/>
        <dbReference type="ChEBI" id="CHEBI:57856"/>
        <dbReference type="ChEBI" id="CHEBI:59789"/>
        <dbReference type="ChEBI" id="CHEBI:64572"/>
    </reaction>
</comment>
<comment type="catalytic activity">
    <reaction evidence="13">
        <text>a 1,2-diacyl-sn-glycero-3-phospho-N-methylethanolamine + S-adenosyl-L-methionine = a 1,2-diacyl-sn-glycero-3-phospho-N,N-dimethylethanolamine + S-adenosyl-L-homocysteine + H(+)</text>
        <dbReference type="Rhea" id="RHEA:32735"/>
        <dbReference type="ChEBI" id="CHEBI:15378"/>
        <dbReference type="ChEBI" id="CHEBI:57856"/>
        <dbReference type="ChEBI" id="CHEBI:59789"/>
        <dbReference type="ChEBI" id="CHEBI:64572"/>
        <dbReference type="ChEBI" id="CHEBI:64573"/>
        <dbReference type="EC" id="2.1.1.71"/>
    </reaction>
</comment>
<accession>A0A0D2UEC3</accession>
<proteinExistence type="inferred from homology"/>
<dbReference type="Gene3D" id="1.20.120.1630">
    <property type="match status" value="1"/>
</dbReference>
<name>A0A0D2UEC3_CAPO3</name>
<dbReference type="OrthoDB" id="8300106at2759"/>
<dbReference type="EMBL" id="KE346365">
    <property type="protein sequence ID" value="KJE93476.1"/>
    <property type="molecule type" value="Genomic_DNA"/>
</dbReference>
<dbReference type="GO" id="GO:0005789">
    <property type="term" value="C:endoplasmic reticulum membrane"/>
    <property type="evidence" value="ECO:0007669"/>
    <property type="project" value="UniProtKB-SubCell"/>
</dbReference>
<dbReference type="PhylomeDB" id="A0A0D2UEC3"/>
<keyword evidence="16" id="KW-1185">Reference proteome</keyword>
<evidence type="ECO:0000313" key="15">
    <source>
        <dbReference type="EMBL" id="KJE93476.1"/>
    </source>
</evidence>
<keyword evidence="12 13" id="KW-1208">Phospholipid metabolism</keyword>
<evidence type="ECO:0000256" key="6">
    <source>
        <dbReference type="ARBA" id="ARBA00022692"/>
    </source>
</evidence>
<dbReference type="PANTHER" id="PTHR15458:SF11">
    <property type="entry name" value="PHOSPHATIDYLETHANOLAMINE N-METHYLTRANSFERASE B"/>
    <property type="match status" value="1"/>
</dbReference>
<dbReference type="GO" id="GO:0000773">
    <property type="term" value="F:phosphatidyl-N-methylethanolamine N-methyltransferase activity"/>
    <property type="evidence" value="ECO:0007669"/>
    <property type="project" value="UniProtKB-UniRule"/>
</dbReference>